<evidence type="ECO:0000313" key="1">
    <source>
        <dbReference type="EMBL" id="PNY06608.1"/>
    </source>
</evidence>
<dbReference type="Proteomes" id="UP000236291">
    <property type="component" value="Unassembled WGS sequence"/>
</dbReference>
<name>A0A2K3NU89_TRIPR</name>
<organism evidence="1 2">
    <name type="scientific">Trifolium pratense</name>
    <name type="common">Red clover</name>
    <dbReference type="NCBI Taxonomy" id="57577"/>
    <lineage>
        <taxon>Eukaryota</taxon>
        <taxon>Viridiplantae</taxon>
        <taxon>Streptophyta</taxon>
        <taxon>Embryophyta</taxon>
        <taxon>Tracheophyta</taxon>
        <taxon>Spermatophyta</taxon>
        <taxon>Magnoliopsida</taxon>
        <taxon>eudicotyledons</taxon>
        <taxon>Gunneridae</taxon>
        <taxon>Pentapetalae</taxon>
        <taxon>rosids</taxon>
        <taxon>fabids</taxon>
        <taxon>Fabales</taxon>
        <taxon>Fabaceae</taxon>
        <taxon>Papilionoideae</taxon>
        <taxon>50 kb inversion clade</taxon>
        <taxon>NPAAA clade</taxon>
        <taxon>Hologalegina</taxon>
        <taxon>IRL clade</taxon>
        <taxon>Trifolieae</taxon>
        <taxon>Trifolium</taxon>
    </lineage>
</organism>
<evidence type="ECO:0000313" key="2">
    <source>
        <dbReference type="Proteomes" id="UP000236291"/>
    </source>
</evidence>
<protein>
    <submittedName>
        <fullName evidence="1">Uncharacterized protein</fullName>
    </submittedName>
</protein>
<sequence>MPVTSLSITNSVNQGHSLWWRDLLSIEQQGAAADLQHVQHLNKPDRRRWIPNQSGNFSVNSAYSSLLSCGEGWINDEFLVDSIRRLWRNNIPSKGA</sequence>
<reference evidence="1 2" key="2">
    <citation type="journal article" date="2017" name="Front. Plant Sci.">
        <title>Gene Classification and Mining of Molecular Markers Useful in Red Clover (Trifolium pratense) Breeding.</title>
        <authorList>
            <person name="Istvanek J."/>
            <person name="Dluhosova J."/>
            <person name="Dluhos P."/>
            <person name="Patkova L."/>
            <person name="Nedelnik J."/>
            <person name="Repkova J."/>
        </authorList>
    </citation>
    <scope>NUCLEOTIDE SEQUENCE [LARGE SCALE GENOMIC DNA]</scope>
    <source>
        <strain evidence="2">cv. Tatra</strain>
        <tissue evidence="1">Young leaves</tissue>
    </source>
</reference>
<accession>A0A2K3NU89</accession>
<dbReference type="AlphaFoldDB" id="A0A2K3NU89"/>
<reference evidence="1 2" key="1">
    <citation type="journal article" date="2014" name="Am. J. Bot.">
        <title>Genome assembly and annotation for red clover (Trifolium pratense; Fabaceae).</title>
        <authorList>
            <person name="Istvanek J."/>
            <person name="Jaros M."/>
            <person name="Krenek A."/>
            <person name="Repkova J."/>
        </authorList>
    </citation>
    <scope>NUCLEOTIDE SEQUENCE [LARGE SCALE GENOMIC DNA]</scope>
    <source>
        <strain evidence="2">cv. Tatra</strain>
        <tissue evidence="1">Young leaves</tissue>
    </source>
</reference>
<dbReference type="EMBL" id="ASHM01001403">
    <property type="protein sequence ID" value="PNY06608.1"/>
    <property type="molecule type" value="Genomic_DNA"/>
</dbReference>
<proteinExistence type="predicted"/>
<comment type="caution">
    <text evidence="1">The sequence shown here is derived from an EMBL/GenBank/DDBJ whole genome shotgun (WGS) entry which is preliminary data.</text>
</comment>
<gene>
    <name evidence="1" type="ORF">L195_g003081</name>
</gene>